<sequence>MDIVKRTISAILNLVYPKNCFSCGKNGAYFCRSCLKNLELDLPPRQSLQGLCSGGLDGLIAIGSSKNKSLFKAIKFLKYNGIKEVAFDLSGILAERIKSEIPDWKSGIIFSPIPLHPARERSRGFNQAELLAEATAEKLGVALKTGLLKKIKDTPPQARTSSRKQRFENIRGSFEVAPDPVLKEARIVLIDDVLTTGATMSEAASALKKAGAKIVIGAVAARG</sequence>
<dbReference type="PANTHER" id="PTHR47505:SF1">
    <property type="entry name" value="DNA UTILIZATION PROTEIN YHGH"/>
    <property type="match status" value="1"/>
</dbReference>
<evidence type="ECO:0000313" key="4">
    <source>
        <dbReference type="Proteomes" id="UP000176787"/>
    </source>
</evidence>
<dbReference type="Pfam" id="PF00156">
    <property type="entry name" value="Pribosyltran"/>
    <property type="match status" value="1"/>
</dbReference>
<dbReference type="AlphaFoldDB" id="A0A1G2F517"/>
<dbReference type="EMBL" id="MHMS01000004">
    <property type="protein sequence ID" value="OGZ32661.1"/>
    <property type="molecule type" value="Genomic_DNA"/>
</dbReference>
<dbReference type="Gene3D" id="3.40.50.2020">
    <property type="match status" value="1"/>
</dbReference>
<comment type="similarity">
    <text evidence="1">Belongs to the ComF/GntX family.</text>
</comment>
<protein>
    <recommendedName>
        <fullName evidence="2">Phosphoribosyltransferase domain-containing protein</fullName>
    </recommendedName>
</protein>
<dbReference type="PANTHER" id="PTHR47505">
    <property type="entry name" value="DNA UTILIZATION PROTEIN YHGH"/>
    <property type="match status" value="1"/>
</dbReference>
<dbReference type="CDD" id="cd06223">
    <property type="entry name" value="PRTases_typeI"/>
    <property type="match status" value="1"/>
</dbReference>
<feature type="domain" description="Phosphoribosyltransferase" evidence="2">
    <location>
        <begin position="129"/>
        <end position="221"/>
    </location>
</feature>
<dbReference type="SUPFAM" id="SSF53271">
    <property type="entry name" value="PRTase-like"/>
    <property type="match status" value="1"/>
</dbReference>
<evidence type="ECO:0000256" key="1">
    <source>
        <dbReference type="ARBA" id="ARBA00008007"/>
    </source>
</evidence>
<organism evidence="3 4">
    <name type="scientific">Candidatus Niyogibacteria bacterium RIFCSPLOWO2_12_FULL_41_13</name>
    <dbReference type="NCBI Taxonomy" id="1801726"/>
    <lineage>
        <taxon>Bacteria</taxon>
        <taxon>Candidatus Niyogiibacteriota</taxon>
    </lineage>
</organism>
<accession>A0A1G2F517</accession>
<evidence type="ECO:0000313" key="3">
    <source>
        <dbReference type="EMBL" id="OGZ32661.1"/>
    </source>
</evidence>
<gene>
    <name evidence="3" type="ORF">A3H02_01180</name>
</gene>
<dbReference type="InterPro" id="IPR000836">
    <property type="entry name" value="PRTase_dom"/>
</dbReference>
<proteinExistence type="inferred from homology"/>
<comment type="caution">
    <text evidence="3">The sequence shown here is derived from an EMBL/GenBank/DDBJ whole genome shotgun (WGS) entry which is preliminary data.</text>
</comment>
<reference evidence="3 4" key="1">
    <citation type="journal article" date="2016" name="Nat. Commun.">
        <title>Thousands of microbial genomes shed light on interconnected biogeochemical processes in an aquifer system.</title>
        <authorList>
            <person name="Anantharaman K."/>
            <person name="Brown C.T."/>
            <person name="Hug L.A."/>
            <person name="Sharon I."/>
            <person name="Castelle C.J."/>
            <person name="Probst A.J."/>
            <person name="Thomas B.C."/>
            <person name="Singh A."/>
            <person name="Wilkins M.J."/>
            <person name="Karaoz U."/>
            <person name="Brodie E.L."/>
            <person name="Williams K.H."/>
            <person name="Hubbard S.S."/>
            <person name="Banfield J.F."/>
        </authorList>
    </citation>
    <scope>NUCLEOTIDE SEQUENCE [LARGE SCALE GENOMIC DNA]</scope>
</reference>
<name>A0A1G2F517_9BACT</name>
<dbReference type="STRING" id="1801726.A3H02_01180"/>
<dbReference type="InterPro" id="IPR029057">
    <property type="entry name" value="PRTase-like"/>
</dbReference>
<dbReference type="InterPro" id="IPR051910">
    <property type="entry name" value="ComF/GntX_DNA_util-trans"/>
</dbReference>
<evidence type="ECO:0000259" key="2">
    <source>
        <dbReference type="Pfam" id="PF00156"/>
    </source>
</evidence>
<dbReference type="Proteomes" id="UP000176787">
    <property type="component" value="Unassembled WGS sequence"/>
</dbReference>